<organism evidence="6 7">
    <name type="scientific">Croceicoccus marinus</name>
    <dbReference type="NCBI Taxonomy" id="450378"/>
    <lineage>
        <taxon>Bacteria</taxon>
        <taxon>Pseudomonadati</taxon>
        <taxon>Pseudomonadota</taxon>
        <taxon>Alphaproteobacteria</taxon>
        <taxon>Sphingomonadales</taxon>
        <taxon>Erythrobacteraceae</taxon>
        <taxon>Croceicoccus</taxon>
    </lineage>
</organism>
<sequence length="299" mass="32447">MSRHVLGATLYIPAIRPNLAATLADEDLGLRSAVVCLEDSVGDADLDVARGAFAAFVANHQPNGICRVYARPRDQAMLAWMLGLEGIENIDGFVLPKVTTQNISAWLELVMKSGHAIMPTIEGEEAFDIAALQVLRAQLLPFLRQVDAIRIGGNDILNILGARRSRYRTAYDGPLGQVIRDFAATFIPAGFAVSSPVFEHFGAPDVLAEEIERDLEHGIMTKTAIHPEQVRQIQAAYRPSVADLADARRILDENALAVFGSDGSMCEPATHRSWAANIVARAQAFGLESHENITPIMVA</sequence>
<dbReference type="InterPro" id="IPR039480">
    <property type="entry name" value="C-C_Bond_Lyase-like"/>
</dbReference>
<dbReference type="InterPro" id="IPR040442">
    <property type="entry name" value="Pyrv_kinase-like_dom_sf"/>
</dbReference>
<reference evidence="6 7" key="1">
    <citation type="submission" date="2017-01" db="EMBL/GenBank/DDBJ databases">
        <title>Complete genome sequence of esterase-producing bacterium Croceicoccus marinus E4A9.</title>
        <authorList>
            <person name="Wu Y.-H."/>
            <person name="Cheng H."/>
            <person name="Xu L."/>
            <person name="Huo Y.-Y."/>
            <person name="Wang C.-S."/>
            <person name="Xu X.-W."/>
        </authorList>
    </citation>
    <scope>NUCLEOTIDE SEQUENCE [LARGE SCALE GENOMIC DNA]</scope>
    <source>
        <strain evidence="6 7">E4A9</strain>
    </source>
</reference>
<dbReference type="AlphaFoldDB" id="A0A1Z1FAS0"/>
<dbReference type="EMBL" id="CP019602">
    <property type="protein sequence ID" value="ARU15918.1"/>
    <property type="molecule type" value="Genomic_DNA"/>
</dbReference>
<dbReference type="GO" id="GO:0003824">
    <property type="term" value="F:catalytic activity"/>
    <property type="evidence" value="ECO:0007669"/>
    <property type="project" value="InterPro"/>
</dbReference>
<dbReference type="InterPro" id="IPR015813">
    <property type="entry name" value="Pyrv/PenolPyrv_kinase-like_dom"/>
</dbReference>
<evidence type="ECO:0000256" key="1">
    <source>
        <dbReference type="ARBA" id="ARBA00001946"/>
    </source>
</evidence>
<dbReference type="Pfam" id="PF15617">
    <property type="entry name" value="C-C_Bond_Lyase"/>
    <property type="match status" value="1"/>
</dbReference>
<evidence type="ECO:0000313" key="6">
    <source>
        <dbReference type="EMBL" id="ARU15918.1"/>
    </source>
</evidence>
<feature type="binding site" evidence="5">
    <location>
        <position position="155"/>
    </location>
    <ligand>
        <name>Mg(2+)</name>
        <dbReference type="ChEBI" id="CHEBI:18420"/>
    </ligand>
</feature>
<gene>
    <name evidence="6" type="ORF">A9D14_06635</name>
</gene>
<dbReference type="PANTHER" id="PTHR32308:SF10">
    <property type="entry name" value="CITRATE LYASE SUBUNIT BETA"/>
    <property type="match status" value="1"/>
</dbReference>
<keyword evidence="7" id="KW-1185">Reference proteome</keyword>
<accession>A0A1Z1FAS0</accession>
<protein>
    <submittedName>
        <fullName evidence="6">Aldolase</fullName>
    </submittedName>
</protein>
<dbReference type="InterPro" id="IPR011206">
    <property type="entry name" value="Citrate_lyase_beta/mcl1/mcl2"/>
</dbReference>
<proteinExistence type="inferred from homology"/>
<name>A0A1Z1FAS0_9SPHN</name>
<evidence type="ECO:0000256" key="3">
    <source>
        <dbReference type="ARBA" id="ARBA00022723"/>
    </source>
</evidence>
<comment type="cofactor">
    <cofactor evidence="1">
        <name>Mg(2+)</name>
        <dbReference type="ChEBI" id="CHEBI:18420"/>
    </cofactor>
</comment>
<dbReference type="PANTHER" id="PTHR32308">
    <property type="entry name" value="LYASE BETA SUBUNIT, PUTATIVE (AFU_ORTHOLOGUE AFUA_4G13030)-RELATED"/>
    <property type="match status" value="1"/>
</dbReference>
<dbReference type="KEGG" id="cman:A9D14_06635"/>
<dbReference type="PIRSF" id="PIRSF015582">
    <property type="entry name" value="Cit_lyase_B"/>
    <property type="match status" value="1"/>
</dbReference>
<keyword evidence="4 5" id="KW-0460">Magnesium</keyword>
<dbReference type="RefSeq" id="WP_066844259.1">
    <property type="nucleotide sequence ID" value="NZ_CP019602.1"/>
</dbReference>
<dbReference type="GO" id="GO:0000287">
    <property type="term" value="F:magnesium ion binding"/>
    <property type="evidence" value="ECO:0007669"/>
    <property type="project" value="TreeGrafter"/>
</dbReference>
<dbReference type="OrthoDB" id="348111at2"/>
<evidence type="ECO:0000256" key="2">
    <source>
        <dbReference type="ARBA" id="ARBA00005568"/>
    </source>
</evidence>
<dbReference type="STRING" id="450378.GCA_001661675_01329"/>
<dbReference type="SUPFAM" id="SSF51621">
    <property type="entry name" value="Phosphoenolpyruvate/pyruvate domain"/>
    <property type="match status" value="1"/>
</dbReference>
<evidence type="ECO:0000256" key="5">
    <source>
        <dbReference type="PIRSR" id="PIRSR015582-2"/>
    </source>
</evidence>
<dbReference type="Proteomes" id="UP000195807">
    <property type="component" value="Chromosome"/>
</dbReference>
<dbReference type="GO" id="GO:0006107">
    <property type="term" value="P:oxaloacetate metabolic process"/>
    <property type="evidence" value="ECO:0007669"/>
    <property type="project" value="TreeGrafter"/>
</dbReference>
<keyword evidence="3 5" id="KW-0479">Metal-binding</keyword>
<evidence type="ECO:0000313" key="7">
    <source>
        <dbReference type="Proteomes" id="UP000195807"/>
    </source>
</evidence>
<evidence type="ECO:0000256" key="4">
    <source>
        <dbReference type="ARBA" id="ARBA00022842"/>
    </source>
</evidence>
<dbReference type="Gene3D" id="3.20.20.60">
    <property type="entry name" value="Phosphoenolpyruvate-binding domains"/>
    <property type="match status" value="1"/>
</dbReference>
<comment type="similarity">
    <text evidence="2">Belongs to the HpcH/HpaI aldolase family.</text>
</comment>